<organism evidence="1 2">
    <name type="scientific">Hexamita inflata</name>
    <dbReference type="NCBI Taxonomy" id="28002"/>
    <lineage>
        <taxon>Eukaryota</taxon>
        <taxon>Metamonada</taxon>
        <taxon>Diplomonadida</taxon>
        <taxon>Hexamitidae</taxon>
        <taxon>Hexamitinae</taxon>
        <taxon>Hexamita</taxon>
    </lineage>
</organism>
<dbReference type="Proteomes" id="UP001642409">
    <property type="component" value="Unassembled WGS sequence"/>
</dbReference>
<name>A0ABP1HFZ0_9EUKA</name>
<reference evidence="1 2" key="1">
    <citation type="submission" date="2024-07" db="EMBL/GenBank/DDBJ databases">
        <authorList>
            <person name="Akdeniz Z."/>
        </authorList>
    </citation>
    <scope>NUCLEOTIDE SEQUENCE [LARGE SCALE GENOMIC DNA]</scope>
</reference>
<keyword evidence="2" id="KW-1185">Reference proteome</keyword>
<gene>
    <name evidence="1" type="ORF">HINF_LOCUS12466</name>
</gene>
<evidence type="ECO:0000313" key="1">
    <source>
        <dbReference type="EMBL" id="CAL5992199.1"/>
    </source>
</evidence>
<sequence length="227" mass="27027">MSNQQYNLVRLIQNAIRTNELTKDVFLPVYEVLMLPDTIYNAFFTELAASMSMDKNVVIDTFKRILNNFIASNQSFITEVSQHQSSKKLTERQISHNQFVLVFRHCLMAVYYRHNDRSFKINSDQQLCETINTFMKSFGHVQFWKAIQELIPDKTVKQLRDFYAKSFQKVLFETQMEEQDKLMLRKMADMEGSPADIADRFLQMTGKNYFQRNIIMYVINLRRRQQK</sequence>
<dbReference type="EMBL" id="CAXDID020000028">
    <property type="protein sequence ID" value="CAL5992199.1"/>
    <property type="molecule type" value="Genomic_DNA"/>
</dbReference>
<protein>
    <submittedName>
        <fullName evidence="1">Hypothetical_protein</fullName>
    </submittedName>
</protein>
<comment type="caution">
    <text evidence="1">The sequence shown here is derived from an EMBL/GenBank/DDBJ whole genome shotgun (WGS) entry which is preliminary data.</text>
</comment>
<accession>A0ABP1HFZ0</accession>
<proteinExistence type="predicted"/>
<evidence type="ECO:0000313" key="2">
    <source>
        <dbReference type="Proteomes" id="UP001642409"/>
    </source>
</evidence>